<feature type="transmembrane region" description="Helical" evidence="1">
    <location>
        <begin position="141"/>
        <end position="163"/>
    </location>
</feature>
<comment type="caution">
    <text evidence="2">The sequence shown here is derived from an EMBL/GenBank/DDBJ whole genome shotgun (WGS) entry which is preliminary data.</text>
</comment>
<proteinExistence type="predicted"/>
<name>A0A2S7VIM4_PHOAN</name>
<sequence length="186" mass="22005">MLMINIPSKTLTEIEDIFCQLKIPPKKEYSEEKELVCKFQILIKKVNENYIPINFAIDLIDEIEQQSLRHIDNQQLYIALTKIYHLLSTTIDEELLSHKFRNDNSYKILSTYKDISLIAIGFLSVLYLYQNAFNIKSLYSVNLTSLIVLLLWLAILKTTMYFLEQDQKIIRQHHLHLSHIEKFKVT</sequence>
<dbReference type="OrthoDB" id="5829683at2"/>
<protein>
    <submittedName>
        <fullName evidence="2">Uncharacterized protein</fullName>
    </submittedName>
</protein>
<evidence type="ECO:0000313" key="2">
    <source>
        <dbReference type="EMBL" id="PQJ61929.1"/>
    </source>
</evidence>
<dbReference type="EMBL" id="MSCJ01000003">
    <property type="protein sequence ID" value="PQJ61929.1"/>
    <property type="molecule type" value="Genomic_DNA"/>
</dbReference>
<dbReference type="Proteomes" id="UP000238730">
    <property type="component" value="Unassembled WGS sequence"/>
</dbReference>
<keyword evidence="1" id="KW-0472">Membrane</keyword>
<gene>
    <name evidence="2" type="ORF">BTO08_16835</name>
</gene>
<feature type="transmembrane region" description="Helical" evidence="1">
    <location>
        <begin position="111"/>
        <end position="129"/>
    </location>
</feature>
<dbReference type="AlphaFoldDB" id="A0A2S7VIM4"/>
<evidence type="ECO:0000256" key="1">
    <source>
        <dbReference type="SAM" id="Phobius"/>
    </source>
</evidence>
<evidence type="ECO:0000313" key="3">
    <source>
        <dbReference type="Proteomes" id="UP000238730"/>
    </source>
</evidence>
<organism evidence="2 3">
    <name type="scientific">Photobacterium angustum</name>
    <dbReference type="NCBI Taxonomy" id="661"/>
    <lineage>
        <taxon>Bacteria</taxon>
        <taxon>Pseudomonadati</taxon>
        <taxon>Pseudomonadota</taxon>
        <taxon>Gammaproteobacteria</taxon>
        <taxon>Vibrionales</taxon>
        <taxon>Vibrionaceae</taxon>
        <taxon>Photobacterium</taxon>
    </lineage>
</organism>
<keyword evidence="1" id="KW-1133">Transmembrane helix</keyword>
<keyword evidence="1" id="KW-0812">Transmembrane</keyword>
<reference evidence="2 3" key="1">
    <citation type="submission" date="2016-12" db="EMBL/GenBank/DDBJ databases">
        <title>Diversity of luminous bacteria.</title>
        <authorList>
            <person name="Yoshizawa S."/>
            <person name="Kogure K."/>
        </authorList>
    </citation>
    <scope>NUCLEOTIDE SEQUENCE [LARGE SCALE GENOMIC DNA]</scope>
    <source>
        <strain evidence="2 3">LC1-200</strain>
    </source>
</reference>
<accession>A0A2S7VIM4</accession>
<dbReference type="RefSeq" id="WP_105061772.1">
    <property type="nucleotide sequence ID" value="NZ_MSCJ01000003.1"/>
</dbReference>